<comment type="caution">
    <text evidence="2">The sequence shown here is derived from an EMBL/GenBank/DDBJ whole genome shotgun (WGS) entry which is preliminary data.</text>
</comment>
<name>A0ABS5LEW3_9BACI</name>
<gene>
    <name evidence="2" type="primary">ablB</name>
    <name evidence="2" type="ORF">J9317_10975</name>
</gene>
<sequence>MKEVIEAGLKGNATAVFDVFNERCRVDDYAGNFPFLYNKLVDECRKKSVKKLIWKVKASDCFQALGLGMEAEGAAGSYFRGEPCWFFSKFFSETRRKTDEWINEDRMLEEVFHKAHNRGIPLPPDGLREAALVDAEELASFYGGLFPVYPVPIADPDYIKKSMRSSSVYMLVEDAGVIVSAASAEMDENHLNAEITDCGTLPPYRKQGHLQHLICALEEKLLKNGIYSAYSLSRASSFGMNRSLYQCGYTYGGRLANNCYIYSSIENMNIWWKDLSR</sequence>
<reference evidence="2 3" key="1">
    <citation type="submission" date="2021-04" db="EMBL/GenBank/DDBJ databases">
        <title>Metabacillus sp. strain KIGAM252 whole genome sequence.</title>
        <authorList>
            <person name="Seo M.-J."/>
            <person name="Cho E.-S."/>
            <person name="Hwang C.Y."/>
            <person name="Yoon D.J."/>
        </authorList>
    </citation>
    <scope>NUCLEOTIDE SEQUENCE [LARGE SCALE GENOMIC DNA]</scope>
    <source>
        <strain evidence="2 3">KIGAM252</strain>
    </source>
</reference>
<dbReference type="InterPro" id="IPR016181">
    <property type="entry name" value="Acyl_CoA_acyltransferase"/>
</dbReference>
<dbReference type="Proteomes" id="UP000682403">
    <property type="component" value="Unassembled WGS sequence"/>
</dbReference>
<dbReference type="EMBL" id="JAGVRK010000001">
    <property type="protein sequence ID" value="MBS2969287.1"/>
    <property type="molecule type" value="Genomic_DNA"/>
</dbReference>
<proteinExistence type="predicted"/>
<dbReference type="SUPFAM" id="SSF55729">
    <property type="entry name" value="Acyl-CoA N-acyltransferases (Nat)"/>
    <property type="match status" value="1"/>
</dbReference>
<dbReference type="InterPro" id="IPR000182">
    <property type="entry name" value="GNAT_dom"/>
</dbReference>
<dbReference type="Pfam" id="PF00583">
    <property type="entry name" value="Acetyltransf_1"/>
    <property type="match status" value="1"/>
</dbReference>
<feature type="domain" description="N-acetyltransferase" evidence="1">
    <location>
        <begin position="125"/>
        <end position="276"/>
    </location>
</feature>
<accession>A0ABS5LEW3</accession>
<dbReference type="CDD" id="cd04301">
    <property type="entry name" value="NAT_SF"/>
    <property type="match status" value="1"/>
</dbReference>
<dbReference type="NCBIfam" id="TIGR03827">
    <property type="entry name" value="GNAT_ablB"/>
    <property type="match status" value="1"/>
</dbReference>
<evidence type="ECO:0000259" key="1">
    <source>
        <dbReference type="PROSITE" id="PS51186"/>
    </source>
</evidence>
<protein>
    <submittedName>
        <fullName evidence="2">Beta-lysine N-acetyltransferase</fullName>
    </submittedName>
</protein>
<evidence type="ECO:0000313" key="2">
    <source>
        <dbReference type="EMBL" id="MBS2969287.1"/>
    </source>
</evidence>
<dbReference type="InterPro" id="IPR022525">
    <property type="entry name" value="GNAT_AblB"/>
</dbReference>
<dbReference type="PROSITE" id="PS51186">
    <property type="entry name" value="GNAT"/>
    <property type="match status" value="1"/>
</dbReference>
<keyword evidence="3" id="KW-1185">Reference proteome</keyword>
<evidence type="ECO:0000313" key="3">
    <source>
        <dbReference type="Proteomes" id="UP000682403"/>
    </source>
</evidence>
<organism evidence="2 3">
    <name type="scientific">Metabacillus flavus</name>
    <dbReference type="NCBI Taxonomy" id="2823519"/>
    <lineage>
        <taxon>Bacteria</taxon>
        <taxon>Bacillati</taxon>
        <taxon>Bacillota</taxon>
        <taxon>Bacilli</taxon>
        <taxon>Bacillales</taxon>
        <taxon>Bacillaceae</taxon>
        <taxon>Metabacillus</taxon>
    </lineage>
</organism>
<dbReference type="Gene3D" id="3.40.630.30">
    <property type="match status" value="1"/>
</dbReference>